<organism evidence="1 2">
    <name type="scientific">Candidatus Mediterraneibacter gallistercoris</name>
    <dbReference type="NCBI Taxonomy" id="2838671"/>
    <lineage>
        <taxon>Bacteria</taxon>
        <taxon>Bacillati</taxon>
        <taxon>Bacillota</taxon>
        <taxon>Clostridia</taxon>
        <taxon>Lachnospirales</taxon>
        <taxon>Lachnospiraceae</taxon>
        <taxon>Mediterraneibacter</taxon>
    </lineage>
</organism>
<protein>
    <recommendedName>
        <fullName evidence="3">Glutaredoxin</fullName>
    </recommendedName>
</protein>
<comment type="caution">
    <text evidence="1">The sequence shown here is derived from an EMBL/GenBank/DDBJ whole genome shotgun (WGS) entry which is preliminary data.</text>
</comment>
<reference evidence="1" key="2">
    <citation type="submission" date="2021-04" db="EMBL/GenBank/DDBJ databases">
        <authorList>
            <person name="Gilroy R."/>
        </authorList>
    </citation>
    <scope>NUCLEOTIDE SEQUENCE</scope>
    <source>
        <strain evidence="1">CHK165-2605</strain>
    </source>
</reference>
<accession>A0A9D2P528</accession>
<evidence type="ECO:0000313" key="1">
    <source>
        <dbReference type="EMBL" id="HJC42995.1"/>
    </source>
</evidence>
<dbReference type="EMBL" id="DWWI01000103">
    <property type="protein sequence ID" value="HJC42995.1"/>
    <property type="molecule type" value="Genomic_DNA"/>
</dbReference>
<reference evidence="1" key="1">
    <citation type="journal article" date="2021" name="PeerJ">
        <title>Extensive microbial diversity within the chicken gut microbiome revealed by metagenomics and culture.</title>
        <authorList>
            <person name="Gilroy R."/>
            <person name="Ravi A."/>
            <person name="Getino M."/>
            <person name="Pursley I."/>
            <person name="Horton D.L."/>
            <person name="Alikhan N.F."/>
            <person name="Baker D."/>
            <person name="Gharbi K."/>
            <person name="Hall N."/>
            <person name="Watson M."/>
            <person name="Adriaenssens E.M."/>
            <person name="Foster-Nyarko E."/>
            <person name="Jarju S."/>
            <person name="Secka A."/>
            <person name="Antonio M."/>
            <person name="Oren A."/>
            <person name="Chaudhuri R.R."/>
            <person name="La Ragione R."/>
            <person name="Hildebrand F."/>
            <person name="Pallen M.J."/>
        </authorList>
    </citation>
    <scope>NUCLEOTIDE SEQUENCE</scope>
    <source>
        <strain evidence="1">CHK165-2605</strain>
    </source>
</reference>
<sequence>MKVYGSKICVDCRNYLVIQKMRGFDSEFIDITADTGKLKEFLRLRDTHPIFEPVREHSGIGIPFFVNEDGRETFDIDEALSWIGQEPVRDDEKALLEQ</sequence>
<dbReference type="AlphaFoldDB" id="A0A9D2P528"/>
<proteinExistence type="predicted"/>
<gene>
    <name evidence="1" type="ORF">H9756_04830</name>
</gene>
<evidence type="ECO:0000313" key="2">
    <source>
        <dbReference type="Proteomes" id="UP000823895"/>
    </source>
</evidence>
<dbReference type="Proteomes" id="UP000823895">
    <property type="component" value="Unassembled WGS sequence"/>
</dbReference>
<evidence type="ECO:0008006" key="3">
    <source>
        <dbReference type="Google" id="ProtNLM"/>
    </source>
</evidence>
<name>A0A9D2P528_9FIRM</name>